<dbReference type="Proteomes" id="UP001595921">
    <property type="component" value="Unassembled WGS sequence"/>
</dbReference>
<accession>A0ABD5P8E3</accession>
<dbReference type="EMBL" id="JBHSDS010000003">
    <property type="protein sequence ID" value="MFC4357157.1"/>
    <property type="molecule type" value="Genomic_DNA"/>
</dbReference>
<keyword evidence="2" id="KW-1185">Reference proteome</keyword>
<dbReference type="InterPro" id="IPR012349">
    <property type="entry name" value="Split_barrel_FMN-bd"/>
</dbReference>
<reference evidence="1 2" key="1">
    <citation type="journal article" date="2019" name="Int. J. Syst. Evol. Microbiol.">
        <title>The Global Catalogue of Microorganisms (GCM) 10K type strain sequencing project: providing services to taxonomists for standard genome sequencing and annotation.</title>
        <authorList>
            <consortium name="The Broad Institute Genomics Platform"/>
            <consortium name="The Broad Institute Genome Sequencing Center for Infectious Disease"/>
            <person name="Wu L."/>
            <person name="Ma J."/>
        </authorList>
    </citation>
    <scope>NUCLEOTIDE SEQUENCE [LARGE SCALE GENOMIC DNA]</scope>
    <source>
        <strain evidence="1 2">CGMCC 1.12553</strain>
    </source>
</reference>
<proteinExistence type="predicted"/>
<dbReference type="RefSeq" id="WP_267622542.1">
    <property type="nucleotide sequence ID" value="NZ_JAODIW010000006.1"/>
</dbReference>
<protein>
    <submittedName>
        <fullName evidence="1">Pyridoxamine 5'-phosphate oxidase family protein</fullName>
    </submittedName>
</protein>
<comment type="caution">
    <text evidence="1">The sequence shown here is derived from an EMBL/GenBank/DDBJ whole genome shotgun (WGS) entry which is preliminary data.</text>
</comment>
<dbReference type="InterPro" id="IPR024747">
    <property type="entry name" value="Pyridox_Oxase-rel"/>
</dbReference>
<evidence type="ECO:0000313" key="2">
    <source>
        <dbReference type="Proteomes" id="UP001595921"/>
    </source>
</evidence>
<organism evidence="1 2">
    <name type="scientific">Halobium salinum</name>
    <dbReference type="NCBI Taxonomy" id="1364940"/>
    <lineage>
        <taxon>Archaea</taxon>
        <taxon>Methanobacteriati</taxon>
        <taxon>Methanobacteriota</taxon>
        <taxon>Stenosarchaea group</taxon>
        <taxon>Halobacteria</taxon>
        <taxon>Halobacteriales</taxon>
        <taxon>Haloferacaceae</taxon>
        <taxon>Halobium</taxon>
    </lineage>
</organism>
<dbReference type="SUPFAM" id="SSF50475">
    <property type="entry name" value="FMN-binding split barrel"/>
    <property type="match status" value="1"/>
</dbReference>
<evidence type="ECO:0000313" key="1">
    <source>
        <dbReference type="EMBL" id="MFC4357157.1"/>
    </source>
</evidence>
<dbReference type="Pfam" id="PF12900">
    <property type="entry name" value="Pyridox_ox_2"/>
    <property type="match status" value="1"/>
</dbReference>
<dbReference type="Gene3D" id="2.30.110.10">
    <property type="entry name" value="Electron Transport, Fmn-binding Protein, Chain A"/>
    <property type="match status" value="1"/>
</dbReference>
<sequence length="152" mass="16925">MDDVRSVRMDEETRNEFLGTGGTGVVSFAPDEAGEAPFSLPVSYGYDAESGDFYFRLATGPDAGKADFVDRRTPVSFVAYETLDGRWESVVATGRLEEVTEAAIDSDVVQAMRNVEIPLVDVFDRHPREVEFGFYRLVPEEVTGKREARTED</sequence>
<name>A0ABD5P8E3_9EURY</name>
<dbReference type="AlphaFoldDB" id="A0ABD5P8E3"/>
<gene>
    <name evidence="1" type="ORF">ACFO0N_04235</name>
</gene>